<evidence type="ECO:0000313" key="1">
    <source>
        <dbReference type="EMBL" id="GGE05201.1"/>
    </source>
</evidence>
<protein>
    <submittedName>
        <fullName evidence="1">Alkyl hydroperoxide reductase</fullName>
    </submittedName>
</protein>
<sequence length="146" mass="16579">MDIHFNSQLKTLEANNFVFSKKSLAHKAYLLLFYHTQCLGCTGRAIPLAYQFQQDYPELQVLLIHSNLGNSKPSTAEILSVFIEGKSPLPIYIDEKAELYHQFKCEGTPHWILLNEAAEVQNSIFGSQANAQNRLMYSLDQLSNVD</sequence>
<dbReference type="Proteomes" id="UP000599688">
    <property type="component" value="Unassembled WGS sequence"/>
</dbReference>
<dbReference type="SUPFAM" id="SSF52833">
    <property type="entry name" value="Thioredoxin-like"/>
    <property type="match status" value="1"/>
</dbReference>
<reference evidence="1 2" key="1">
    <citation type="journal article" date="2014" name="Int. J. Syst. Evol. Microbiol.">
        <title>Complete genome sequence of Corynebacterium casei LMG S-19264T (=DSM 44701T), isolated from a smear-ripened cheese.</title>
        <authorList>
            <consortium name="US DOE Joint Genome Institute (JGI-PGF)"/>
            <person name="Walter F."/>
            <person name="Albersmeier A."/>
            <person name="Kalinowski J."/>
            <person name="Ruckert C."/>
        </authorList>
    </citation>
    <scope>NUCLEOTIDE SEQUENCE [LARGE SCALE GENOMIC DNA]</scope>
    <source>
        <strain evidence="1 2">CGMCC 1.12925</strain>
    </source>
</reference>
<dbReference type="RefSeq" id="WP_188405050.1">
    <property type="nucleotide sequence ID" value="NZ_BMGL01000002.1"/>
</dbReference>
<organism evidence="1 2">
    <name type="scientific">Psychroflexus salis</name>
    <dbReference type="NCBI Taxonomy" id="1526574"/>
    <lineage>
        <taxon>Bacteria</taxon>
        <taxon>Pseudomonadati</taxon>
        <taxon>Bacteroidota</taxon>
        <taxon>Flavobacteriia</taxon>
        <taxon>Flavobacteriales</taxon>
        <taxon>Flavobacteriaceae</taxon>
        <taxon>Psychroflexus</taxon>
    </lineage>
</organism>
<evidence type="ECO:0000313" key="2">
    <source>
        <dbReference type="Proteomes" id="UP000599688"/>
    </source>
</evidence>
<dbReference type="EMBL" id="BMGL01000002">
    <property type="protein sequence ID" value="GGE05201.1"/>
    <property type="molecule type" value="Genomic_DNA"/>
</dbReference>
<name>A0A916ZMQ5_9FLAO</name>
<proteinExistence type="predicted"/>
<comment type="caution">
    <text evidence="1">The sequence shown here is derived from an EMBL/GenBank/DDBJ whole genome shotgun (WGS) entry which is preliminary data.</text>
</comment>
<dbReference type="Gene3D" id="3.40.30.10">
    <property type="entry name" value="Glutaredoxin"/>
    <property type="match status" value="1"/>
</dbReference>
<accession>A0A916ZMQ5</accession>
<keyword evidence="2" id="KW-1185">Reference proteome</keyword>
<gene>
    <name evidence="1" type="ORF">GCM10010831_03580</name>
</gene>
<dbReference type="InterPro" id="IPR036249">
    <property type="entry name" value="Thioredoxin-like_sf"/>
</dbReference>
<dbReference type="AlphaFoldDB" id="A0A916ZMQ5"/>